<feature type="transmembrane region" description="Helical" evidence="1">
    <location>
        <begin position="5"/>
        <end position="24"/>
    </location>
</feature>
<dbReference type="Proteomes" id="UP000189739">
    <property type="component" value="Unassembled WGS sequence"/>
</dbReference>
<dbReference type="EMBL" id="MBTF01000023">
    <property type="protein sequence ID" value="OOQ58638.1"/>
    <property type="molecule type" value="Genomic_DNA"/>
</dbReference>
<dbReference type="STRING" id="1792845.BC343_08205"/>
<gene>
    <name evidence="2" type="ORF">BC343_08205</name>
</gene>
<keyword evidence="1" id="KW-0472">Membrane</keyword>
<sequence length="69" mass="7471">MKRKFYTALAVTIIAGSLFLVINFTHYFTETKLINFMQGFSGGLAGGSLLASIAWGIKWKQGQGAEVVA</sequence>
<name>A0A1S9PDH5_9SPHI</name>
<reference evidence="2 3" key="1">
    <citation type="submission" date="2016-07" db="EMBL/GenBank/DDBJ databases">
        <title>Genomic analysis of zinc-resistant bacterium Mucilaginibacter pedocola TBZ30.</title>
        <authorList>
            <person name="Huang J."/>
            <person name="Tang J."/>
        </authorList>
    </citation>
    <scope>NUCLEOTIDE SEQUENCE [LARGE SCALE GENOMIC DNA]</scope>
    <source>
        <strain evidence="2 3">TBZ30</strain>
    </source>
</reference>
<accession>A0A1S9PDH5</accession>
<evidence type="ECO:0000313" key="3">
    <source>
        <dbReference type="Proteomes" id="UP000189739"/>
    </source>
</evidence>
<keyword evidence="3" id="KW-1185">Reference proteome</keyword>
<evidence type="ECO:0000313" key="2">
    <source>
        <dbReference type="EMBL" id="OOQ58638.1"/>
    </source>
</evidence>
<organism evidence="2 3">
    <name type="scientific">Mucilaginibacter pedocola</name>
    <dbReference type="NCBI Taxonomy" id="1792845"/>
    <lineage>
        <taxon>Bacteria</taxon>
        <taxon>Pseudomonadati</taxon>
        <taxon>Bacteroidota</taxon>
        <taxon>Sphingobacteriia</taxon>
        <taxon>Sphingobacteriales</taxon>
        <taxon>Sphingobacteriaceae</taxon>
        <taxon>Mucilaginibacter</taxon>
    </lineage>
</organism>
<dbReference type="RefSeq" id="WP_078349343.1">
    <property type="nucleotide sequence ID" value="NZ_MBTF01000023.1"/>
</dbReference>
<comment type="caution">
    <text evidence="2">The sequence shown here is derived from an EMBL/GenBank/DDBJ whole genome shotgun (WGS) entry which is preliminary data.</text>
</comment>
<evidence type="ECO:0000256" key="1">
    <source>
        <dbReference type="SAM" id="Phobius"/>
    </source>
</evidence>
<proteinExistence type="predicted"/>
<keyword evidence="1" id="KW-1133">Transmembrane helix</keyword>
<dbReference type="AlphaFoldDB" id="A0A1S9PDH5"/>
<feature type="transmembrane region" description="Helical" evidence="1">
    <location>
        <begin position="36"/>
        <end position="57"/>
    </location>
</feature>
<keyword evidence="1" id="KW-0812">Transmembrane</keyword>
<protein>
    <submittedName>
        <fullName evidence="2">Uncharacterized protein</fullName>
    </submittedName>
</protein>